<dbReference type="CDD" id="cd05379">
    <property type="entry name" value="CAP_bacterial"/>
    <property type="match status" value="1"/>
</dbReference>
<evidence type="ECO:0000313" key="7">
    <source>
        <dbReference type="EMBL" id="RDI72413.1"/>
    </source>
</evidence>
<keyword evidence="1" id="KW-0479">Metal-binding</keyword>
<accession>A0A1H0YDA6</accession>
<dbReference type="AlphaFoldDB" id="A0A1H0YDA6"/>
<dbReference type="Pfam" id="PF01428">
    <property type="entry name" value="zf-AN1"/>
    <property type="match status" value="1"/>
</dbReference>
<evidence type="ECO:0000256" key="2">
    <source>
        <dbReference type="ARBA" id="ARBA00022771"/>
    </source>
</evidence>
<feature type="region of interest" description="Disordered" evidence="4">
    <location>
        <begin position="153"/>
        <end position="194"/>
    </location>
</feature>
<evidence type="ECO:0000256" key="5">
    <source>
        <dbReference type="SAM" id="Phobius"/>
    </source>
</evidence>
<feature type="compositionally biased region" description="Polar residues" evidence="4">
    <location>
        <begin position="164"/>
        <end position="180"/>
    </location>
</feature>
<evidence type="ECO:0000256" key="4">
    <source>
        <dbReference type="SAM" id="MobiDB-lite"/>
    </source>
</evidence>
<evidence type="ECO:0000256" key="3">
    <source>
        <dbReference type="ARBA" id="ARBA00022833"/>
    </source>
</evidence>
<evidence type="ECO:0000313" key="8">
    <source>
        <dbReference type="EMBL" id="SDQ12866.1"/>
    </source>
</evidence>
<protein>
    <submittedName>
        <fullName evidence="8">Uncharacterized conserved protein YkwD, contains CAP (CSP/antigen 5/PR1) domain</fullName>
    </submittedName>
</protein>
<dbReference type="SUPFAM" id="SSF55797">
    <property type="entry name" value="PR-1-like"/>
    <property type="match status" value="1"/>
</dbReference>
<keyword evidence="5" id="KW-1133">Transmembrane helix</keyword>
<keyword evidence="3" id="KW-0862">Zinc</keyword>
<feature type="domain" description="AN1-type" evidence="6">
    <location>
        <begin position="1"/>
        <end position="44"/>
    </location>
</feature>
<feature type="transmembrane region" description="Helical" evidence="5">
    <location>
        <begin position="78"/>
        <end position="100"/>
    </location>
</feature>
<feature type="compositionally biased region" description="Basic and acidic residues" evidence="4">
    <location>
        <begin position="181"/>
        <end position="194"/>
    </location>
</feature>
<dbReference type="Proteomes" id="UP000255421">
    <property type="component" value="Unassembled WGS sequence"/>
</dbReference>
<dbReference type="Pfam" id="PF00188">
    <property type="entry name" value="CAP"/>
    <property type="match status" value="1"/>
</dbReference>
<dbReference type="Proteomes" id="UP000199289">
    <property type="component" value="Unassembled WGS sequence"/>
</dbReference>
<dbReference type="InterPro" id="IPR000058">
    <property type="entry name" value="Znf_AN1"/>
</dbReference>
<dbReference type="InterPro" id="IPR014044">
    <property type="entry name" value="CAP_dom"/>
</dbReference>
<dbReference type="InterPro" id="IPR035940">
    <property type="entry name" value="CAP_sf"/>
</dbReference>
<keyword evidence="2" id="KW-0863">Zinc-finger</keyword>
<evidence type="ECO:0000313" key="10">
    <source>
        <dbReference type="Proteomes" id="UP000255421"/>
    </source>
</evidence>
<evidence type="ECO:0000256" key="1">
    <source>
        <dbReference type="ARBA" id="ARBA00022723"/>
    </source>
</evidence>
<evidence type="ECO:0000259" key="6">
    <source>
        <dbReference type="PROSITE" id="PS51039"/>
    </source>
</evidence>
<dbReference type="Gene3D" id="3.40.33.10">
    <property type="entry name" value="CAP"/>
    <property type="match status" value="1"/>
</dbReference>
<dbReference type="OrthoDB" id="60683at2157"/>
<reference evidence="7 10" key="3">
    <citation type="submission" date="2018-07" db="EMBL/GenBank/DDBJ databases">
        <title>Genome sequence of extremly halophilic archaeon Halopelagius longus strain BC12-B1.</title>
        <authorList>
            <person name="Zhang X."/>
        </authorList>
    </citation>
    <scope>NUCLEOTIDE SEQUENCE [LARGE SCALE GENOMIC DNA]</scope>
    <source>
        <strain evidence="7 10">BC12-B1</strain>
    </source>
</reference>
<keyword evidence="5" id="KW-0812">Transmembrane</keyword>
<reference evidence="9" key="1">
    <citation type="submission" date="2016-10" db="EMBL/GenBank/DDBJ databases">
        <authorList>
            <person name="Varghese N."/>
            <person name="Submissions S."/>
        </authorList>
    </citation>
    <scope>NUCLEOTIDE SEQUENCE [LARGE SCALE GENOMIC DNA]</scope>
    <source>
        <strain evidence="9">CGMCC 1.12397</strain>
    </source>
</reference>
<dbReference type="EMBL" id="FNKQ01000001">
    <property type="protein sequence ID" value="SDQ12866.1"/>
    <property type="molecule type" value="Genomic_DNA"/>
</dbReference>
<dbReference type="SMART" id="SM00154">
    <property type="entry name" value="ZnF_AN1"/>
    <property type="match status" value="1"/>
</dbReference>
<dbReference type="PROSITE" id="PS51039">
    <property type="entry name" value="ZF_AN1"/>
    <property type="match status" value="1"/>
</dbReference>
<keyword evidence="5" id="KW-0472">Membrane</keyword>
<name>A0A1H0YDA6_9EURY</name>
<keyword evidence="10" id="KW-1185">Reference proteome</keyword>
<dbReference type="PANTHER" id="PTHR31157:SF1">
    <property type="entry name" value="SCP DOMAIN-CONTAINING PROTEIN"/>
    <property type="match status" value="1"/>
</dbReference>
<dbReference type="InterPro" id="IPR035896">
    <property type="entry name" value="AN1-like_Znf"/>
</dbReference>
<dbReference type="GO" id="GO:0008270">
    <property type="term" value="F:zinc ion binding"/>
    <property type="evidence" value="ECO:0007669"/>
    <property type="project" value="UniProtKB-KW"/>
</dbReference>
<evidence type="ECO:0000313" key="9">
    <source>
        <dbReference type="Proteomes" id="UP000199289"/>
    </source>
</evidence>
<sequence>MAQCELCDNSQGLSHTCNYCGGTFCNTHRLPENHKCAGLKRGTRKSEPWFKSETGTKSHQTRGKTVSRTYSKMFSRSSILAVVLLASVIAMSIHLGILGYSNGRPTFDKERLDSIPAGNNSSTADVLPNVSLEIDTTHNESVLEREIHKEINERRQSHGLSPLKSDSQLSNVARSHSQDMATRDYFSHDSPEGRDFDDRYQQHGYECRVQISDREYATGGENIAYRASSGLETNESELADEIVNGWMNSTGHRENILRPYWRVEGIGVTVTSRDDMTAVYVTQNFC</sequence>
<dbReference type="EMBL" id="QQST01000001">
    <property type="protein sequence ID" value="RDI72413.1"/>
    <property type="molecule type" value="Genomic_DNA"/>
</dbReference>
<dbReference type="Gene3D" id="4.10.1110.10">
    <property type="entry name" value="AN1-like Zinc finger"/>
    <property type="match status" value="1"/>
</dbReference>
<organism evidence="8 9">
    <name type="scientific">Halopelagius longus</name>
    <dbReference type="NCBI Taxonomy" id="1236180"/>
    <lineage>
        <taxon>Archaea</taxon>
        <taxon>Methanobacteriati</taxon>
        <taxon>Methanobacteriota</taxon>
        <taxon>Stenosarchaea group</taxon>
        <taxon>Halobacteria</taxon>
        <taxon>Halobacteriales</taxon>
        <taxon>Haloferacaceae</taxon>
    </lineage>
</organism>
<gene>
    <name evidence="7" type="ORF">DWB78_12190</name>
    <name evidence="8" type="ORF">SAMN05216278_0552</name>
</gene>
<dbReference type="RefSeq" id="WP_092532539.1">
    <property type="nucleotide sequence ID" value="NZ_FNKQ01000001.1"/>
</dbReference>
<dbReference type="PANTHER" id="PTHR31157">
    <property type="entry name" value="SCP DOMAIN-CONTAINING PROTEIN"/>
    <property type="match status" value="1"/>
</dbReference>
<proteinExistence type="predicted"/>
<dbReference type="SUPFAM" id="SSF118310">
    <property type="entry name" value="AN1-like Zinc finger"/>
    <property type="match status" value="1"/>
</dbReference>
<reference evidence="8" key="2">
    <citation type="submission" date="2016-10" db="EMBL/GenBank/DDBJ databases">
        <authorList>
            <person name="de Groot N.N."/>
        </authorList>
    </citation>
    <scope>NUCLEOTIDE SEQUENCE [LARGE SCALE GENOMIC DNA]</scope>
    <source>
        <strain evidence="8">CGMCC 1.12397</strain>
    </source>
</reference>